<evidence type="ECO:0000313" key="7">
    <source>
        <dbReference type="EMBL" id="SCZ90534.1"/>
    </source>
</evidence>
<dbReference type="PANTHER" id="PTHR12570">
    <property type="match status" value="1"/>
</dbReference>
<feature type="compositionally biased region" description="Acidic residues" evidence="5">
    <location>
        <begin position="544"/>
        <end position="570"/>
    </location>
</feature>
<feature type="region of interest" description="Disordered" evidence="5">
    <location>
        <begin position="223"/>
        <end position="258"/>
    </location>
</feature>
<protein>
    <submittedName>
        <fullName evidence="7">BZ3500_MvSof-1268-A1-R1_Chr1-3g02048 protein</fullName>
    </submittedName>
</protein>
<keyword evidence="8" id="KW-1185">Reference proteome</keyword>
<dbReference type="AlphaFoldDB" id="A0A2X0MS03"/>
<keyword evidence="3 6" id="KW-1133">Transmembrane helix</keyword>
<dbReference type="Pfam" id="PF05653">
    <property type="entry name" value="Mg_trans_NIPA"/>
    <property type="match status" value="2"/>
</dbReference>
<gene>
    <name evidence="7" type="ORF">BZ3500_MVSOF-1268-A1-R1_CHR1-3G02048</name>
</gene>
<feature type="transmembrane region" description="Helical" evidence="6">
    <location>
        <begin position="453"/>
        <end position="474"/>
    </location>
</feature>
<sequence>MWILGQDEPWPPPTVSVAPSTPSTSPQISVAVGIIVGLLASFVQSLGLTIQRKSHLANEALLPHKRTRDAKRPLWLLGFLIFLTSNLFGTIFQLGALPIIVLGPLGAVSLLWNAFFARFILGDSFSVHIVAGIILIAGGACLIAIFGVVPEQTHTLPELVALYTRTPFLVWATLLSIALVSTLTLAHLAEWALERRIASKYPDAPPLTPKSIRTSSELGTFTSRASLEGSPRRRDGFARKGSASRQLHGSVGSLNDRSGGLGGGRMRFDLRNVTFKDGTVGRTDAEEVHRIVLDGSALDDEDPRSPGVQHDQGNTEPIFSRRRIPGPAVTITPPELDFKDPACLADVEAAIERSRLILGVAYGAASGTLSGLCLLFAKTGIELLIQTIVARQNQVSWQIICCGRVGGIRELMLFCSFQFGHFEAWAIVAILAVAAVCQLFYLNRALRLVGPTLICPLAFCFYNLSSIVTGLIYYDQWDQLTSLQFGLVALGTAILLGGVWIVSIRSEDEGQEEEEERMGNPYQPLFSDEPGCYYSNLEEGRQVDDDEVEVDEDDDADSEGEDDFLDLDEDAIPSPLALPVEWIPRGLTIGLGAASPGFDLRPATRRASQSVHQGGSGGGGLYAHRRKTSLPTTPFNERESNRQGGDRSNAPIGPGIDGPSTPTINGPSSSSTPNSPRRRATNPSNAGTTMTRSERAMSLSGNLYVGRSGNLEDAHSAYHQHHRHSSSATAAVAAQARHRLGGGAGMASPTTTTMTSGTMLSGMGATDEEEVSMIPRVSTSTTSTAESEDHKKKKWWRFG</sequence>
<evidence type="ECO:0000256" key="5">
    <source>
        <dbReference type="SAM" id="MobiDB-lite"/>
    </source>
</evidence>
<feature type="transmembrane region" description="Helical" evidence="6">
    <location>
        <begin position="28"/>
        <end position="48"/>
    </location>
</feature>
<dbReference type="OrthoDB" id="2504919at2759"/>
<dbReference type="InterPro" id="IPR008521">
    <property type="entry name" value="Mg_trans_NIPA"/>
</dbReference>
<feature type="transmembrane region" description="Helical" evidence="6">
    <location>
        <begin position="99"/>
        <end position="121"/>
    </location>
</feature>
<evidence type="ECO:0000256" key="6">
    <source>
        <dbReference type="SAM" id="Phobius"/>
    </source>
</evidence>
<evidence type="ECO:0000256" key="3">
    <source>
        <dbReference type="ARBA" id="ARBA00022989"/>
    </source>
</evidence>
<dbReference type="GO" id="GO:0016020">
    <property type="term" value="C:membrane"/>
    <property type="evidence" value="ECO:0007669"/>
    <property type="project" value="UniProtKB-SubCell"/>
</dbReference>
<feature type="compositionally biased region" description="Basic and acidic residues" evidence="5">
    <location>
        <begin position="636"/>
        <end position="645"/>
    </location>
</feature>
<feature type="region of interest" description="Disordered" evidence="5">
    <location>
        <begin position="767"/>
        <end position="799"/>
    </location>
</feature>
<evidence type="ECO:0000256" key="2">
    <source>
        <dbReference type="ARBA" id="ARBA00022692"/>
    </source>
</evidence>
<feature type="compositionally biased region" description="Polar residues" evidence="5">
    <location>
        <begin position="681"/>
        <end position="691"/>
    </location>
</feature>
<feature type="compositionally biased region" description="Low complexity" evidence="5">
    <location>
        <begin position="658"/>
        <end position="675"/>
    </location>
</feature>
<feature type="transmembrane region" description="Helical" evidence="6">
    <location>
        <begin position="422"/>
        <end position="441"/>
    </location>
</feature>
<feature type="region of interest" description="Disordered" evidence="5">
    <location>
        <begin position="543"/>
        <end position="570"/>
    </location>
</feature>
<accession>A0A2X0MS03</accession>
<feature type="region of interest" description="Disordered" evidence="5">
    <location>
        <begin position="603"/>
        <end position="697"/>
    </location>
</feature>
<feature type="transmembrane region" description="Helical" evidence="6">
    <location>
        <begin position="480"/>
        <end position="502"/>
    </location>
</feature>
<keyword evidence="4 6" id="KW-0472">Membrane</keyword>
<reference evidence="8" key="1">
    <citation type="submission" date="2016-10" db="EMBL/GenBank/DDBJ databases">
        <authorList>
            <person name="Jeantristanb JTB J.-T."/>
            <person name="Ricardo R."/>
        </authorList>
    </citation>
    <scope>NUCLEOTIDE SEQUENCE [LARGE SCALE GENOMIC DNA]</scope>
</reference>
<dbReference type="EMBL" id="FMWP01000014">
    <property type="protein sequence ID" value="SCZ90534.1"/>
    <property type="molecule type" value="Genomic_DNA"/>
</dbReference>
<proteinExistence type="predicted"/>
<feature type="transmembrane region" description="Helical" evidence="6">
    <location>
        <begin position="356"/>
        <end position="377"/>
    </location>
</feature>
<dbReference type="PANTHER" id="PTHR12570:SF86">
    <property type="entry name" value="ADR321CP"/>
    <property type="match status" value="1"/>
</dbReference>
<name>A0A2X0MS03_9BASI</name>
<dbReference type="GO" id="GO:0015095">
    <property type="term" value="F:magnesium ion transmembrane transporter activity"/>
    <property type="evidence" value="ECO:0007669"/>
    <property type="project" value="InterPro"/>
</dbReference>
<dbReference type="Proteomes" id="UP000249723">
    <property type="component" value="Unassembled WGS sequence"/>
</dbReference>
<feature type="transmembrane region" description="Helical" evidence="6">
    <location>
        <begin position="74"/>
        <end position="93"/>
    </location>
</feature>
<feature type="transmembrane region" description="Helical" evidence="6">
    <location>
        <begin position="128"/>
        <end position="148"/>
    </location>
</feature>
<comment type="subcellular location">
    <subcellularLocation>
        <location evidence="1">Membrane</location>
        <topology evidence="1">Multi-pass membrane protein</topology>
    </subcellularLocation>
</comment>
<evidence type="ECO:0000256" key="4">
    <source>
        <dbReference type="ARBA" id="ARBA00023136"/>
    </source>
</evidence>
<keyword evidence="2 6" id="KW-0812">Transmembrane</keyword>
<feature type="transmembrane region" description="Helical" evidence="6">
    <location>
        <begin position="168"/>
        <end position="189"/>
    </location>
</feature>
<feature type="compositionally biased region" description="Polar residues" evidence="5">
    <location>
        <begin position="243"/>
        <end position="256"/>
    </location>
</feature>
<organism evidence="7 8">
    <name type="scientific">Microbotryum saponariae</name>
    <dbReference type="NCBI Taxonomy" id="289078"/>
    <lineage>
        <taxon>Eukaryota</taxon>
        <taxon>Fungi</taxon>
        <taxon>Dikarya</taxon>
        <taxon>Basidiomycota</taxon>
        <taxon>Pucciniomycotina</taxon>
        <taxon>Microbotryomycetes</taxon>
        <taxon>Microbotryales</taxon>
        <taxon>Microbotryaceae</taxon>
        <taxon>Microbotryum</taxon>
    </lineage>
</organism>
<evidence type="ECO:0000256" key="1">
    <source>
        <dbReference type="ARBA" id="ARBA00004141"/>
    </source>
</evidence>
<evidence type="ECO:0000313" key="8">
    <source>
        <dbReference type="Proteomes" id="UP000249723"/>
    </source>
</evidence>
<feature type="region of interest" description="Disordered" evidence="5">
    <location>
        <begin position="297"/>
        <end position="320"/>
    </location>
</feature>